<proteinExistence type="predicted"/>
<accession>A0A6J7PFG5</accession>
<organism evidence="2">
    <name type="scientific">freshwater metagenome</name>
    <dbReference type="NCBI Taxonomy" id="449393"/>
    <lineage>
        <taxon>unclassified sequences</taxon>
        <taxon>metagenomes</taxon>
        <taxon>ecological metagenomes</taxon>
    </lineage>
</organism>
<gene>
    <name evidence="1" type="ORF">UFOPK2837_00291</name>
    <name evidence="2" type="ORF">UFOPK4065_00341</name>
</gene>
<protein>
    <submittedName>
        <fullName evidence="2">Unannotated protein</fullName>
    </submittedName>
</protein>
<dbReference type="AlphaFoldDB" id="A0A6J7PFG5"/>
<evidence type="ECO:0000313" key="1">
    <source>
        <dbReference type="EMBL" id="CAB4745778.1"/>
    </source>
</evidence>
<sequence>MTIEIATAGAAKINAKNKAFADFLLCSVTA</sequence>
<dbReference type="EMBL" id="CAEZZF010000012">
    <property type="protein sequence ID" value="CAB4745778.1"/>
    <property type="molecule type" value="Genomic_DNA"/>
</dbReference>
<evidence type="ECO:0000313" key="2">
    <source>
        <dbReference type="EMBL" id="CAB5001943.1"/>
    </source>
</evidence>
<reference evidence="2" key="1">
    <citation type="submission" date="2020-05" db="EMBL/GenBank/DDBJ databases">
        <authorList>
            <person name="Chiriac C."/>
            <person name="Salcher M."/>
            <person name="Ghai R."/>
            <person name="Kavagutti S V."/>
        </authorList>
    </citation>
    <scope>NUCLEOTIDE SEQUENCE</scope>
</reference>
<name>A0A6J7PFG5_9ZZZZ</name>
<dbReference type="EMBL" id="CAFBPE010000015">
    <property type="protein sequence ID" value="CAB5001943.1"/>
    <property type="molecule type" value="Genomic_DNA"/>
</dbReference>